<organism evidence="3 4">
    <name type="scientific">Methanogenium marinum</name>
    <dbReference type="NCBI Taxonomy" id="348610"/>
    <lineage>
        <taxon>Archaea</taxon>
        <taxon>Methanobacteriati</taxon>
        <taxon>Methanobacteriota</taxon>
        <taxon>Stenosarchaea group</taxon>
        <taxon>Methanomicrobia</taxon>
        <taxon>Methanomicrobiales</taxon>
        <taxon>Methanomicrobiaceae</taxon>
        <taxon>Methanogenium</taxon>
    </lineage>
</organism>
<sequence length="191" mass="21607">MVPALEWNRYEKEKPVIWVALVVIAVLLEFYCHLILGISIVYTSFSYLLIAIGGFWYRNGVIYMGAALGTLHIVDGYLLTGIFEPAIVMRGLMYFVVAVIIWVISGMAEKEHFALVGYITETALRLKEPLHDISKNLEGLADEVADEEIRDQILIQASHAAQASETIRELNRDILSQTKDIPDAYREYLSK</sequence>
<evidence type="ECO:0000313" key="3">
    <source>
        <dbReference type="EMBL" id="MDE4908504.1"/>
    </source>
</evidence>
<comment type="caution">
    <text evidence="3">The sequence shown here is derived from an EMBL/GenBank/DDBJ whole genome shotgun (WGS) entry which is preliminary data.</text>
</comment>
<evidence type="ECO:0000256" key="1">
    <source>
        <dbReference type="SAM" id="Coils"/>
    </source>
</evidence>
<feature type="transmembrane region" description="Helical" evidence="2">
    <location>
        <begin position="86"/>
        <end position="104"/>
    </location>
</feature>
<keyword evidence="2" id="KW-0812">Transmembrane</keyword>
<keyword evidence="4" id="KW-1185">Reference proteome</keyword>
<dbReference type="RefSeq" id="WP_274925131.1">
    <property type="nucleotide sequence ID" value="NZ_JAKELO010000002.1"/>
</dbReference>
<dbReference type="AlphaFoldDB" id="A0A9Q4KTT7"/>
<dbReference type="EMBL" id="JAKELO010000002">
    <property type="protein sequence ID" value="MDE4908504.1"/>
    <property type="molecule type" value="Genomic_DNA"/>
</dbReference>
<keyword evidence="1" id="KW-0175">Coiled coil</keyword>
<proteinExistence type="predicted"/>
<protein>
    <submittedName>
        <fullName evidence="3">Uncharacterized protein</fullName>
    </submittedName>
</protein>
<reference evidence="3" key="1">
    <citation type="submission" date="2022-01" db="EMBL/GenBank/DDBJ databases">
        <title>Draft genome of Methanogenium marinum DSM 15558.</title>
        <authorList>
            <person name="Chen S.-C."/>
            <person name="You Y.-T."/>
        </authorList>
    </citation>
    <scope>NUCLEOTIDE SEQUENCE</scope>
    <source>
        <strain evidence="3">DSM 15558</strain>
    </source>
</reference>
<name>A0A9Q4KTT7_9EURY</name>
<keyword evidence="2" id="KW-0472">Membrane</keyword>
<feature type="coiled-coil region" evidence="1">
    <location>
        <begin position="130"/>
        <end position="180"/>
    </location>
</feature>
<keyword evidence="2" id="KW-1133">Transmembrane helix</keyword>
<gene>
    <name evidence="3" type="ORF">L0665_07780</name>
</gene>
<accession>A0A9Q4KTT7</accession>
<evidence type="ECO:0000313" key="4">
    <source>
        <dbReference type="Proteomes" id="UP001143747"/>
    </source>
</evidence>
<dbReference type="Proteomes" id="UP001143747">
    <property type="component" value="Unassembled WGS sequence"/>
</dbReference>
<evidence type="ECO:0000256" key="2">
    <source>
        <dbReference type="SAM" id="Phobius"/>
    </source>
</evidence>
<feature type="transmembrane region" description="Helical" evidence="2">
    <location>
        <begin position="16"/>
        <end position="49"/>
    </location>
</feature>